<evidence type="ECO:0008006" key="3">
    <source>
        <dbReference type="Google" id="ProtNLM"/>
    </source>
</evidence>
<comment type="caution">
    <text evidence="1">The sequence shown here is derived from an EMBL/GenBank/DDBJ whole genome shotgun (WGS) entry which is preliminary data.</text>
</comment>
<proteinExistence type="predicted"/>
<dbReference type="PANTHER" id="PTHR38659">
    <property type="entry name" value="METAL-DEPENDENT PHOSPHOHYDROLASE"/>
    <property type="match status" value="1"/>
</dbReference>
<name>A0A2H0UZ53_9BACT</name>
<dbReference type="SUPFAM" id="SSF109604">
    <property type="entry name" value="HD-domain/PDEase-like"/>
    <property type="match status" value="1"/>
</dbReference>
<sequence>MIITFLNLIKDKFMNDTPSSREEVYQAVKNNLEQNIFYHSLALEACLAGIYDYLQIRGELGAGEPPKEDWLLAGLSHDIDYSGEFKAEHPRKTVEALTKYGLQVSDSVLSMIKAHAPELTGQQPQNKAQWAILCADSLTGLIIACALILPSKKLADVKLASVVKRFLKDPKFAAGTRRQEVAHCADVVGLNIPVEKFCDICLISMQNIASEIGL</sequence>
<organism evidence="1 2">
    <name type="scientific">bacterium (Candidatus Gribaldobacteria) CG10_big_fil_rev_8_21_14_0_10_41_12</name>
    <dbReference type="NCBI Taxonomy" id="2014277"/>
    <lineage>
        <taxon>Bacteria</taxon>
        <taxon>Candidatus Gribaldobacteria</taxon>
    </lineage>
</organism>
<dbReference type="EMBL" id="PFAV01000033">
    <property type="protein sequence ID" value="PIR91479.1"/>
    <property type="molecule type" value="Genomic_DNA"/>
</dbReference>
<dbReference type="PANTHER" id="PTHR38659:SF1">
    <property type="entry name" value="METAL DEPENDENT PHOSPHOHYDROLASE"/>
    <property type="match status" value="1"/>
</dbReference>
<reference evidence="2" key="1">
    <citation type="submission" date="2017-09" db="EMBL/GenBank/DDBJ databases">
        <title>Depth-based differentiation of microbial function through sediment-hosted aquifers and enrichment of novel symbionts in the deep terrestrial subsurface.</title>
        <authorList>
            <person name="Probst A.J."/>
            <person name="Ladd B."/>
            <person name="Jarett J.K."/>
            <person name="Geller-Mcgrath D.E."/>
            <person name="Sieber C.M.K."/>
            <person name="Emerson J.B."/>
            <person name="Anantharaman K."/>
            <person name="Thomas B.C."/>
            <person name="Malmstrom R."/>
            <person name="Stieglmeier M."/>
            <person name="Klingl A."/>
            <person name="Woyke T."/>
            <person name="Ryan C.M."/>
            <person name="Banfield J.F."/>
        </authorList>
    </citation>
    <scope>NUCLEOTIDE SEQUENCE [LARGE SCALE GENOMIC DNA]</scope>
</reference>
<protein>
    <recommendedName>
        <fullName evidence="3">Phosphohydrolase</fullName>
    </recommendedName>
</protein>
<evidence type="ECO:0000313" key="1">
    <source>
        <dbReference type="EMBL" id="PIR91479.1"/>
    </source>
</evidence>
<dbReference type="AlphaFoldDB" id="A0A2H0UZ53"/>
<gene>
    <name evidence="1" type="ORF">COU03_01955</name>
</gene>
<evidence type="ECO:0000313" key="2">
    <source>
        <dbReference type="Proteomes" id="UP000228906"/>
    </source>
</evidence>
<dbReference type="Proteomes" id="UP000228906">
    <property type="component" value="Unassembled WGS sequence"/>
</dbReference>
<accession>A0A2H0UZ53</accession>